<feature type="domain" description="Protein FecR C-terminal" evidence="3">
    <location>
        <begin position="273"/>
        <end position="334"/>
    </location>
</feature>
<dbReference type="InterPro" id="IPR032508">
    <property type="entry name" value="FecR_C"/>
</dbReference>
<keyword evidence="1" id="KW-1133">Transmembrane helix</keyword>
<organism evidence="4 5">
    <name type="scientific">Rufibacter roseus</name>
    <dbReference type="NCBI Taxonomy" id="1567108"/>
    <lineage>
        <taxon>Bacteria</taxon>
        <taxon>Pseudomonadati</taxon>
        <taxon>Bacteroidota</taxon>
        <taxon>Cytophagia</taxon>
        <taxon>Cytophagales</taxon>
        <taxon>Hymenobacteraceae</taxon>
        <taxon>Rufibacter</taxon>
    </lineage>
</organism>
<dbReference type="InterPro" id="IPR012373">
    <property type="entry name" value="Ferrdict_sens_TM"/>
</dbReference>
<dbReference type="Pfam" id="PF04773">
    <property type="entry name" value="FecR"/>
    <property type="match status" value="1"/>
</dbReference>
<protein>
    <submittedName>
        <fullName evidence="4">FecR family protein</fullName>
    </submittedName>
</protein>
<comment type="caution">
    <text evidence="4">The sequence shown here is derived from an EMBL/GenBank/DDBJ whole genome shotgun (WGS) entry which is preliminary data.</text>
</comment>
<feature type="transmembrane region" description="Helical" evidence="1">
    <location>
        <begin position="107"/>
        <end position="128"/>
    </location>
</feature>
<keyword evidence="1" id="KW-0812">Transmembrane</keyword>
<keyword evidence="5" id="KW-1185">Reference proteome</keyword>
<name>A0ABW2DSQ4_9BACT</name>
<evidence type="ECO:0000313" key="4">
    <source>
        <dbReference type="EMBL" id="MFC6999473.1"/>
    </source>
</evidence>
<sequence length="347" mass="38348">MTQTTLNSRENPEWVLMAKALKGEMSAQEQEEFNLWLNADSNHAEQWAEALETWDEVGSIHDNSFEPDAQLAWEKVCSKANIAPIHSAPESTQQEAVVRPLFNWNHVYRYAAVFILAAGLAWVGYFNFNQSADWAQVATLSGERKTFYLPDSSQVILNSNSTLRYQTAFNGTERKVELTGEGFFDIKKNPDQPFIIESGDARTQVLGTSFNVKALENSDEVTVAVVTGKVSLSSERNGEEVILTPGYTGTLHADGKLDKTESALQSANSWKTLSFQAATVEEVTQQLSAFFGVAVETSSPELLKCTFTGTFENPKLSEILQVLAISTDMTVKQKAPNTYFLSGQGCQ</sequence>
<dbReference type="EMBL" id="JBHSYQ010000015">
    <property type="protein sequence ID" value="MFC6999473.1"/>
    <property type="molecule type" value="Genomic_DNA"/>
</dbReference>
<dbReference type="RefSeq" id="WP_066615932.1">
    <property type="nucleotide sequence ID" value="NZ_JBHSYQ010000015.1"/>
</dbReference>
<dbReference type="Proteomes" id="UP001596405">
    <property type="component" value="Unassembled WGS sequence"/>
</dbReference>
<feature type="domain" description="FecR protein" evidence="2">
    <location>
        <begin position="136"/>
        <end position="230"/>
    </location>
</feature>
<evidence type="ECO:0000256" key="1">
    <source>
        <dbReference type="SAM" id="Phobius"/>
    </source>
</evidence>
<gene>
    <name evidence="4" type="ORF">ACFQHR_17695</name>
</gene>
<dbReference type="InterPro" id="IPR006860">
    <property type="entry name" value="FecR"/>
</dbReference>
<proteinExistence type="predicted"/>
<dbReference type="Pfam" id="PF16344">
    <property type="entry name" value="FecR_C"/>
    <property type="match status" value="1"/>
</dbReference>
<evidence type="ECO:0000259" key="3">
    <source>
        <dbReference type="Pfam" id="PF16344"/>
    </source>
</evidence>
<dbReference type="PANTHER" id="PTHR30273:SF2">
    <property type="entry name" value="PROTEIN FECR"/>
    <property type="match status" value="1"/>
</dbReference>
<dbReference type="Gene3D" id="2.60.120.1440">
    <property type="match status" value="1"/>
</dbReference>
<dbReference type="PANTHER" id="PTHR30273">
    <property type="entry name" value="PERIPLASMIC SIGNAL SENSOR AND SIGMA FACTOR ACTIVATOR FECR-RELATED"/>
    <property type="match status" value="1"/>
</dbReference>
<dbReference type="Gene3D" id="3.55.50.30">
    <property type="match status" value="1"/>
</dbReference>
<evidence type="ECO:0000313" key="5">
    <source>
        <dbReference type="Proteomes" id="UP001596405"/>
    </source>
</evidence>
<evidence type="ECO:0000259" key="2">
    <source>
        <dbReference type="Pfam" id="PF04773"/>
    </source>
</evidence>
<reference evidence="5" key="1">
    <citation type="journal article" date="2019" name="Int. J. Syst. Evol. Microbiol.">
        <title>The Global Catalogue of Microorganisms (GCM) 10K type strain sequencing project: providing services to taxonomists for standard genome sequencing and annotation.</title>
        <authorList>
            <consortium name="The Broad Institute Genomics Platform"/>
            <consortium name="The Broad Institute Genome Sequencing Center for Infectious Disease"/>
            <person name="Wu L."/>
            <person name="Ma J."/>
        </authorList>
    </citation>
    <scope>NUCLEOTIDE SEQUENCE [LARGE SCALE GENOMIC DNA]</scope>
    <source>
        <strain evidence="5">CGMCC 4.7393</strain>
    </source>
</reference>
<accession>A0ABW2DSQ4</accession>
<dbReference type="PIRSF" id="PIRSF018266">
    <property type="entry name" value="FecR"/>
    <property type="match status" value="1"/>
</dbReference>
<keyword evidence="1" id="KW-0472">Membrane</keyword>